<dbReference type="Pfam" id="PF14059">
    <property type="entry name" value="DUF4251"/>
    <property type="match status" value="1"/>
</dbReference>
<gene>
    <name evidence="1" type="ORF">SDC9_67935</name>
</gene>
<evidence type="ECO:0000313" key="1">
    <source>
        <dbReference type="EMBL" id="MPM21491.1"/>
    </source>
</evidence>
<organism evidence="1">
    <name type="scientific">bioreactor metagenome</name>
    <dbReference type="NCBI Taxonomy" id="1076179"/>
    <lineage>
        <taxon>unclassified sequences</taxon>
        <taxon>metagenomes</taxon>
        <taxon>ecological metagenomes</taxon>
    </lineage>
</organism>
<protein>
    <recommendedName>
        <fullName evidence="2">DUF4251 domain-containing protein</fullName>
    </recommendedName>
</protein>
<dbReference type="EMBL" id="VSSQ01003601">
    <property type="protein sequence ID" value="MPM21491.1"/>
    <property type="molecule type" value="Genomic_DNA"/>
</dbReference>
<name>A0A644Y0R0_9ZZZZ</name>
<accession>A0A644Y0R0</accession>
<dbReference type="InterPro" id="IPR025347">
    <property type="entry name" value="DUF4251"/>
</dbReference>
<dbReference type="AlphaFoldDB" id="A0A644Y0R0"/>
<proteinExistence type="predicted"/>
<dbReference type="Gene3D" id="2.40.128.410">
    <property type="match status" value="1"/>
</dbReference>
<reference evidence="1" key="1">
    <citation type="submission" date="2019-08" db="EMBL/GenBank/DDBJ databases">
        <authorList>
            <person name="Kucharzyk K."/>
            <person name="Murdoch R.W."/>
            <person name="Higgins S."/>
            <person name="Loffler F."/>
        </authorList>
    </citation>
    <scope>NUCLEOTIDE SEQUENCE</scope>
</reference>
<sequence length="168" mass="18349">MIKRVLTVLIIAAVSATSLFGQNKKAERQAMEQAKFDKAKAAIDAKLFAMLPDSYGPGAVAANVDEANFMAMEEDGFLYLQGASIAGNKYTNKLEVKSYEVSTDKKGNVNLKMIVSGSMINGRVEIQMRKGSNYADVVVTPNSGNRLEFSGEILPKTEAKYFKRPNVI</sequence>
<evidence type="ECO:0008006" key="2">
    <source>
        <dbReference type="Google" id="ProtNLM"/>
    </source>
</evidence>
<comment type="caution">
    <text evidence="1">The sequence shown here is derived from an EMBL/GenBank/DDBJ whole genome shotgun (WGS) entry which is preliminary data.</text>
</comment>